<protein>
    <submittedName>
        <fullName evidence="1">Endonuclease</fullName>
    </submittedName>
</protein>
<name>A0ACB8IL98_CITSI</name>
<proteinExistence type="predicted"/>
<evidence type="ECO:0000313" key="1">
    <source>
        <dbReference type="EMBL" id="KAH9697901.1"/>
    </source>
</evidence>
<sequence length="960" mass="112496">MGEMRRMIRAELELIHERLDRVENTRAEQPQPVPQEREDSVGSYRRDGQGRRARNRDDELSGIKMKIPSFQGKSDLEAYLEWEKKMKFIFDYHNYSEAKKVKLVVIEFSDYAITWWDQLVISRRRNRERPIETWDEMKSLMRKSFVPNHYYRDLYQKLQRLTQGSRSVEDYYKEMEIAMIRANVEEDREATMARFLNGLNREIADKVELQHYVEIEEIVHKAIKIEQQLKRRGNTRAGPNSSSTPWKPSYVKRDERPQASTTPKLRSEPSKHNTQDEMEENEIPPLEDVEDEEYIAPGELTLVARRALSVQVKEDEAAQWENIFHTRCYVQDKVCSIIIDGGRCTNVASTIMVEKLGLPTLKHPRPYKLQWLNDSGEVKVNKQEYEDDFPEETPHGLPPIRGIEYQIDFVPGAAIPNRPAYRSNPEETKELQRQVNELVEKGYVRESMSPCAVPILLVPKKDETWRMCVDCRTINNITVKYRHLIPRLDDMLVELHGVYRLMRKRYVQFKSDRVPQVTTYGSKEFVIHTDHESLKHLKGQYKLNKRHARWVEFIQTFPYVIRYKQGKENIVADALSRRYVLISTLNAKLLGFEHIKELYASDHDFSVEYQACEKTVVGKYFRHDGYLFRENKLCVPNCSLRDLLVRESHRGGLMGHFGVVKTLAVLQEHFYWPHMKRDVERLCGRCVTCRQAKSKVQPYSLYTPLLIPSAPWTDISMDFVLGLPRSRQGKDSIFVVVDRFSKMAHFIPCHKTDDASNVADLFFREIVRLHAIIKKNIKTWEDCLPLVEFAYNRSVHSATKYSPFEIVYGFNPLISLDLTPLPVSEHVNLNGKTKVEIVKQIHEKAKFNIERRTEQYAKQANKGRHKPVFKPGDWAWLHMRKERFLERRKSKLLPREDGPFQVLERINDNAYKLDLPSEDNVSATFNVSDLSPFDVGDDLRTNPLQEEGNDEIKDKTITST</sequence>
<dbReference type="Proteomes" id="UP000829398">
    <property type="component" value="Chromosome 8"/>
</dbReference>
<accession>A0ACB8IL98</accession>
<keyword evidence="2" id="KW-1185">Reference proteome</keyword>
<keyword evidence="1" id="KW-0540">Nuclease</keyword>
<organism evidence="1 2">
    <name type="scientific">Citrus sinensis</name>
    <name type="common">Sweet orange</name>
    <name type="synonym">Citrus aurantium var. sinensis</name>
    <dbReference type="NCBI Taxonomy" id="2711"/>
    <lineage>
        <taxon>Eukaryota</taxon>
        <taxon>Viridiplantae</taxon>
        <taxon>Streptophyta</taxon>
        <taxon>Embryophyta</taxon>
        <taxon>Tracheophyta</taxon>
        <taxon>Spermatophyta</taxon>
        <taxon>Magnoliopsida</taxon>
        <taxon>eudicotyledons</taxon>
        <taxon>Gunneridae</taxon>
        <taxon>Pentapetalae</taxon>
        <taxon>rosids</taxon>
        <taxon>malvids</taxon>
        <taxon>Sapindales</taxon>
        <taxon>Rutaceae</taxon>
        <taxon>Aurantioideae</taxon>
        <taxon>Citrus</taxon>
    </lineage>
</organism>
<keyword evidence="1" id="KW-0255">Endonuclease</keyword>
<gene>
    <name evidence="1" type="ORF">KPL71_023803</name>
</gene>
<keyword evidence="1" id="KW-0378">Hydrolase</keyword>
<comment type="caution">
    <text evidence="1">The sequence shown here is derived from an EMBL/GenBank/DDBJ whole genome shotgun (WGS) entry which is preliminary data.</text>
</comment>
<evidence type="ECO:0000313" key="2">
    <source>
        <dbReference type="Proteomes" id="UP000829398"/>
    </source>
</evidence>
<dbReference type="EMBL" id="CM039177">
    <property type="protein sequence ID" value="KAH9697901.1"/>
    <property type="molecule type" value="Genomic_DNA"/>
</dbReference>
<reference evidence="2" key="1">
    <citation type="journal article" date="2023" name="Hortic. Res.">
        <title>A chromosome-level phased genome enabling allele-level studies in sweet orange: a case study on citrus Huanglongbing tolerance.</title>
        <authorList>
            <person name="Wu B."/>
            <person name="Yu Q."/>
            <person name="Deng Z."/>
            <person name="Duan Y."/>
            <person name="Luo F."/>
            <person name="Gmitter F. Jr."/>
        </authorList>
    </citation>
    <scope>NUCLEOTIDE SEQUENCE [LARGE SCALE GENOMIC DNA]</scope>
    <source>
        <strain evidence="2">cv. Valencia</strain>
    </source>
</reference>